<dbReference type="PANTHER" id="PTHR47359">
    <property type="entry name" value="PEPTIDOGLYCAN DL-ENDOPEPTIDASE CWLO"/>
    <property type="match status" value="1"/>
</dbReference>
<name>A0A1X6ZSK6_9RHOB</name>
<evidence type="ECO:0000256" key="2">
    <source>
        <dbReference type="ARBA" id="ARBA00022670"/>
    </source>
</evidence>
<feature type="domain" description="NlpC/P60" evidence="5">
    <location>
        <begin position="159"/>
        <end position="282"/>
    </location>
</feature>
<dbReference type="Pfam" id="PF18348">
    <property type="entry name" value="SH3_16"/>
    <property type="match status" value="1"/>
</dbReference>
<dbReference type="InterPro" id="IPR051794">
    <property type="entry name" value="PG_Endopeptidase_C40"/>
</dbReference>
<accession>A0A1X6ZSK6</accession>
<dbReference type="EMBL" id="FWFN01000006">
    <property type="protein sequence ID" value="SLN60384.1"/>
    <property type="molecule type" value="Genomic_DNA"/>
</dbReference>
<dbReference type="InterPro" id="IPR038765">
    <property type="entry name" value="Papain-like_cys_pep_sf"/>
</dbReference>
<evidence type="ECO:0000256" key="4">
    <source>
        <dbReference type="ARBA" id="ARBA00022807"/>
    </source>
</evidence>
<comment type="similarity">
    <text evidence="1">Belongs to the peptidase C40 family.</text>
</comment>
<reference evidence="6 7" key="1">
    <citation type="submission" date="2017-03" db="EMBL/GenBank/DDBJ databases">
        <authorList>
            <person name="Afonso C.L."/>
            <person name="Miller P.J."/>
            <person name="Scott M.A."/>
            <person name="Spackman E."/>
            <person name="Goraichik I."/>
            <person name="Dimitrov K.M."/>
            <person name="Suarez D.L."/>
            <person name="Swayne D.E."/>
        </authorList>
    </citation>
    <scope>NUCLEOTIDE SEQUENCE [LARGE SCALE GENOMIC DNA]</scope>
    <source>
        <strain evidence="6 7">CECT 7751</strain>
    </source>
</reference>
<keyword evidence="7" id="KW-1185">Reference proteome</keyword>
<dbReference type="AlphaFoldDB" id="A0A1X6ZSK6"/>
<dbReference type="Proteomes" id="UP000193963">
    <property type="component" value="Unassembled WGS sequence"/>
</dbReference>
<sequence length="282" mass="29497">MSPIPAGEDRRRWPANTRVAAQRLKGRAGEVGHTEGARRVLGATAADLLAAPGGARDRQLLRGAALRVYEIRDGHAFVEAEYDGYTGYVAAEALAPEGAPLPSAWVAIRETLAWEAPKARAMARARLSFGAGVTLLGATDGWAETDAGHIPLSHLSQSAVQGADPVVLAERLLGLPYLWGANGAGGIDCSGLVQEACRACGIACPGDSDQQAAELGEALPEDAPLRRGDLVFWKGHVAWVSGPDRILHANAHTMSVAHEALSGAIHRIAAAGEGPLTARRRL</sequence>
<gene>
    <name evidence="6" type="primary">ykfC</name>
    <name evidence="6" type="ORF">PSM7751_03002</name>
</gene>
<dbReference type="GO" id="GO:0008234">
    <property type="term" value="F:cysteine-type peptidase activity"/>
    <property type="evidence" value="ECO:0007669"/>
    <property type="project" value="UniProtKB-KW"/>
</dbReference>
<dbReference type="InterPro" id="IPR000064">
    <property type="entry name" value="NLP_P60_dom"/>
</dbReference>
<evidence type="ECO:0000256" key="3">
    <source>
        <dbReference type="ARBA" id="ARBA00022801"/>
    </source>
</evidence>
<dbReference type="SUPFAM" id="SSF54001">
    <property type="entry name" value="Cysteine proteinases"/>
    <property type="match status" value="1"/>
</dbReference>
<dbReference type="Gene3D" id="3.90.1720.10">
    <property type="entry name" value="endopeptidase domain like (from Nostoc punctiforme)"/>
    <property type="match status" value="1"/>
</dbReference>
<evidence type="ECO:0000256" key="1">
    <source>
        <dbReference type="ARBA" id="ARBA00007074"/>
    </source>
</evidence>
<organism evidence="6 7">
    <name type="scientific">Pseudooceanicola marinus</name>
    <dbReference type="NCBI Taxonomy" id="396013"/>
    <lineage>
        <taxon>Bacteria</taxon>
        <taxon>Pseudomonadati</taxon>
        <taxon>Pseudomonadota</taxon>
        <taxon>Alphaproteobacteria</taxon>
        <taxon>Rhodobacterales</taxon>
        <taxon>Paracoccaceae</taxon>
        <taxon>Pseudooceanicola</taxon>
    </lineage>
</organism>
<dbReference type="PROSITE" id="PS51935">
    <property type="entry name" value="NLPC_P60"/>
    <property type="match status" value="1"/>
</dbReference>
<proteinExistence type="inferred from homology"/>
<dbReference type="PANTHER" id="PTHR47359:SF3">
    <property type="entry name" value="NLP_P60 DOMAIN-CONTAINING PROTEIN-RELATED"/>
    <property type="match status" value="1"/>
</dbReference>
<keyword evidence="4" id="KW-0788">Thiol protease</keyword>
<evidence type="ECO:0000259" key="5">
    <source>
        <dbReference type="PROSITE" id="PS51935"/>
    </source>
</evidence>
<dbReference type="EC" id="3.4.-.-" evidence="6"/>
<dbReference type="InterPro" id="IPR041382">
    <property type="entry name" value="SH3_16"/>
</dbReference>
<keyword evidence="2" id="KW-0645">Protease</keyword>
<evidence type="ECO:0000313" key="6">
    <source>
        <dbReference type="EMBL" id="SLN60384.1"/>
    </source>
</evidence>
<protein>
    <submittedName>
        <fullName evidence="6">Gamma-D-glutamyl-L-lysine endopeptidase</fullName>
        <ecNumber evidence="6">3.4.-.-</ecNumber>
    </submittedName>
</protein>
<evidence type="ECO:0000313" key="7">
    <source>
        <dbReference type="Proteomes" id="UP000193963"/>
    </source>
</evidence>
<dbReference type="Pfam" id="PF00877">
    <property type="entry name" value="NLPC_P60"/>
    <property type="match status" value="1"/>
</dbReference>
<dbReference type="RefSeq" id="WP_085889042.1">
    <property type="nucleotide sequence ID" value="NZ_FWFN01000006.1"/>
</dbReference>
<dbReference type="GO" id="GO:0006508">
    <property type="term" value="P:proteolysis"/>
    <property type="evidence" value="ECO:0007669"/>
    <property type="project" value="UniProtKB-KW"/>
</dbReference>
<keyword evidence="3 6" id="KW-0378">Hydrolase</keyword>